<reference evidence="2 3" key="1">
    <citation type="submission" date="2024-03" db="EMBL/GenBank/DDBJ databases">
        <title>Analysis of soft rot Pectobacteriaceae population diversity in US potato growing regions between 2016 and 2022.</title>
        <authorList>
            <person name="Ma X."/>
            <person name="Zhang X."/>
            <person name="Stodghill P."/>
            <person name="Rioux R."/>
            <person name="Babler B."/>
            <person name="Shrestha S."/>
            <person name="Babler B."/>
            <person name="Rivedal H."/>
            <person name="Frost K."/>
            <person name="Hao J."/>
            <person name="Secor G."/>
            <person name="Swingle B."/>
        </authorList>
    </citation>
    <scope>NUCLEOTIDE SEQUENCE [LARGE SCALE GENOMIC DNA]</scope>
    <source>
        <strain evidence="2 3">UMSS2</strain>
    </source>
</reference>
<dbReference type="InterPro" id="IPR001296">
    <property type="entry name" value="Glyco_trans_1"/>
</dbReference>
<keyword evidence="3" id="KW-1185">Reference proteome</keyword>
<dbReference type="Pfam" id="PF00534">
    <property type="entry name" value="Glycos_transf_1"/>
    <property type="match status" value="1"/>
</dbReference>
<dbReference type="Gene3D" id="3.40.50.2000">
    <property type="entry name" value="Glycogen Phosphorylase B"/>
    <property type="match status" value="2"/>
</dbReference>
<gene>
    <name evidence="2" type="ORF">WCT63_15995</name>
</gene>
<organism evidence="2 3">
    <name type="scientific">Pectobacterium versatile</name>
    <dbReference type="NCBI Taxonomy" id="2488639"/>
    <lineage>
        <taxon>Bacteria</taxon>
        <taxon>Pseudomonadati</taxon>
        <taxon>Pseudomonadota</taxon>
        <taxon>Gammaproteobacteria</taxon>
        <taxon>Enterobacterales</taxon>
        <taxon>Pectobacteriaceae</taxon>
        <taxon>Pectobacterium</taxon>
    </lineage>
</organism>
<protein>
    <submittedName>
        <fullName evidence="2">Glycosyltransferase family 4 protein</fullName>
    </submittedName>
</protein>
<dbReference type="PANTHER" id="PTHR12526:SF609">
    <property type="entry name" value="LIPOPOLYSACCHARIDE BIOSYNTHESIS PROTEIN"/>
    <property type="match status" value="1"/>
</dbReference>
<dbReference type="SUPFAM" id="SSF53756">
    <property type="entry name" value="UDP-Glycosyltransferase/glycogen phosphorylase"/>
    <property type="match status" value="1"/>
</dbReference>
<evidence type="ECO:0000313" key="3">
    <source>
        <dbReference type="Proteomes" id="UP001313132"/>
    </source>
</evidence>
<dbReference type="EMBL" id="JBBBON010000017">
    <property type="protein sequence ID" value="MEI7103954.1"/>
    <property type="molecule type" value="Genomic_DNA"/>
</dbReference>
<dbReference type="CDD" id="cd03794">
    <property type="entry name" value="GT4_WbuB-like"/>
    <property type="match status" value="1"/>
</dbReference>
<accession>A0ABU8K0M6</accession>
<dbReference type="RefSeq" id="WP_240820057.1">
    <property type="nucleotide sequence ID" value="NZ_JBBBOM010000022.1"/>
</dbReference>
<proteinExistence type="predicted"/>
<dbReference type="PANTHER" id="PTHR12526">
    <property type="entry name" value="GLYCOSYLTRANSFERASE"/>
    <property type="match status" value="1"/>
</dbReference>
<evidence type="ECO:0000259" key="1">
    <source>
        <dbReference type="Pfam" id="PF00534"/>
    </source>
</evidence>
<dbReference type="Proteomes" id="UP001313132">
    <property type="component" value="Unassembled WGS sequence"/>
</dbReference>
<sequence length="411" mass="47113">MRLALIIDDYLPYSTRVGAKMMHELAKEFTDQYCEVTIITPHFDKSSSRLIKERIEDIEIWRFYSGPIKDIGKVTRAINECLLSLRAWNAIKAIVKTNTFDGIVFYSPSIFFGLLVAKLKIKCNCRSYLILRDFFPQWAIDAGLIKKGSLIEFFFRKFEAVSYQNANNIGVMSQKNMDVFLENPANKEYCVSILRNWANLTPHVLKKDFNNLRIKLQLLDKVIFFYGGNIGHAQDMPNLMRLAKNMQPYKDAHFLFIGQGDQVDTIKSLAKEWMLENFTYLPSVNQEEFKDILAQVDIGLFSLSANHTAHNFPGKLLGYMVQSLPILGSVNQHNDLIELINADRSGMISINGDDDKLFKNAVELYESKVLRTEIGNRGYNLLKSEFDVSHIASSILKTLRNNNESVRSEFS</sequence>
<comment type="caution">
    <text evidence="2">The sequence shown here is derived from an EMBL/GenBank/DDBJ whole genome shotgun (WGS) entry which is preliminary data.</text>
</comment>
<name>A0ABU8K0M6_9GAMM</name>
<feature type="domain" description="Glycosyl transferase family 1" evidence="1">
    <location>
        <begin position="214"/>
        <end position="380"/>
    </location>
</feature>
<evidence type="ECO:0000313" key="2">
    <source>
        <dbReference type="EMBL" id="MEI7103954.1"/>
    </source>
</evidence>